<dbReference type="AlphaFoldDB" id="A0A369LXR6"/>
<dbReference type="OrthoDB" id="3725402at2"/>
<dbReference type="Pfam" id="PF13835">
    <property type="entry name" value="DUF4194"/>
    <property type="match status" value="1"/>
</dbReference>
<dbReference type="InterPro" id="IPR025449">
    <property type="entry name" value="JetB"/>
</dbReference>
<keyword evidence="2" id="KW-1185">Reference proteome</keyword>
<comment type="caution">
    <text evidence="1">The sequence shown here is derived from an EMBL/GenBank/DDBJ whole genome shotgun (WGS) entry which is preliminary data.</text>
</comment>
<dbReference type="GeneID" id="78360549"/>
<dbReference type="Proteomes" id="UP000254000">
    <property type="component" value="Unassembled WGS sequence"/>
</dbReference>
<proteinExistence type="predicted"/>
<accession>A0A369LXR6</accession>
<name>A0A369LXR6_9ACTN</name>
<organism evidence="1 2">
    <name type="scientific">Gordonibacter pamelaeae</name>
    <dbReference type="NCBI Taxonomy" id="471189"/>
    <lineage>
        <taxon>Bacteria</taxon>
        <taxon>Bacillati</taxon>
        <taxon>Actinomycetota</taxon>
        <taxon>Coriobacteriia</taxon>
        <taxon>Eggerthellales</taxon>
        <taxon>Eggerthellaceae</taxon>
        <taxon>Gordonibacter</taxon>
    </lineage>
</organism>
<evidence type="ECO:0000313" key="1">
    <source>
        <dbReference type="EMBL" id="RDB62985.1"/>
    </source>
</evidence>
<reference evidence="1 2" key="1">
    <citation type="journal article" date="2018" name="Elife">
        <title>Discovery and characterization of a prevalent human gut bacterial enzyme sufficient for the inactivation of a family of plant toxins.</title>
        <authorList>
            <person name="Koppel N."/>
            <person name="Bisanz J.E."/>
            <person name="Pandelia M.E."/>
            <person name="Turnbaugh P.J."/>
            <person name="Balskus E.P."/>
        </authorList>
    </citation>
    <scope>NUCLEOTIDE SEQUENCE [LARGE SCALE GENOMIC DNA]</scope>
    <source>
        <strain evidence="1 2">3C</strain>
    </source>
</reference>
<evidence type="ECO:0000313" key="2">
    <source>
        <dbReference type="Proteomes" id="UP000254000"/>
    </source>
</evidence>
<dbReference type="EMBL" id="PPTS01000008">
    <property type="protein sequence ID" value="RDB62985.1"/>
    <property type="molecule type" value="Genomic_DNA"/>
</dbReference>
<gene>
    <name evidence="1" type="ORF">C1877_12690</name>
</gene>
<protein>
    <submittedName>
        <fullName evidence="1">DUF4194 domain-containing protein</fullName>
    </submittedName>
</protein>
<dbReference type="RefSeq" id="WP_015540145.1">
    <property type="nucleotide sequence ID" value="NZ_CABMMS010000008.1"/>
</dbReference>
<sequence>MTDFAPDPYGIADEDSPDVAFNLAAEAPLDDKRLWPEDTGTLPFDARCALLQLVRGPYLHEKRDAPLWRALLNHRAALASRLADLFLELCVDQEAGVAFAHNVSTDEREVPKAARSNAMTLLDTIMVLTLRKELQMGGANRVFIGQGELFEQLAQYRNLTKQDQSGYQDRLKASWNRLVDYRILIRSDAEDRFEISPVLKLIFGTEEAEAVNEEFERMLELAQPLAEGGDNNAEAE</sequence>